<dbReference type="InterPro" id="IPR003729">
    <property type="entry name" value="Bi_nuclease_dom"/>
</dbReference>
<dbReference type="PANTHER" id="PTHR15160:SF1">
    <property type="entry name" value="VON HIPPEL-LINDAU DISEASE TUMOR SUPPRESSOR"/>
    <property type="match status" value="1"/>
</dbReference>
<dbReference type="OrthoDB" id="566255at2759"/>
<reference evidence="6" key="1">
    <citation type="submission" date="2016-04" db="EMBL/GenBank/DDBJ databases">
        <title>Cephalotus genome sequencing.</title>
        <authorList>
            <person name="Fukushima K."/>
            <person name="Hasebe M."/>
            <person name="Fang X."/>
        </authorList>
    </citation>
    <scope>NUCLEOTIDE SEQUENCE [LARGE SCALE GENOMIC DNA]</scope>
    <source>
        <strain evidence="6">cv. St1</strain>
    </source>
</reference>
<evidence type="ECO:0000256" key="2">
    <source>
        <dbReference type="ARBA" id="ARBA00022722"/>
    </source>
</evidence>
<evidence type="ECO:0000256" key="1">
    <source>
        <dbReference type="ARBA" id="ARBA00009095"/>
    </source>
</evidence>
<dbReference type="GO" id="GO:0016567">
    <property type="term" value="P:protein ubiquitination"/>
    <property type="evidence" value="ECO:0007669"/>
    <property type="project" value="TreeGrafter"/>
</dbReference>
<dbReference type="SUPFAM" id="SSF103256">
    <property type="entry name" value="Hypothetical protein TM0160"/>
    <property type="match status" value="1"/>
</dbReference>
<dbReference type="GO" id="GO:0030891">
    <property type="term" value="C:VCB complex"/>
    <property type="evidence" value="ECO:0007669"/>
    <property type="project" value="TreeGrafter"/>
</dbReference>
<gene>
    <name evidence="5" type="ORF">CFOL_v3_22046</name>
</gene>
<dbReference type="Pfam" id="PF02577">
    <property type="entry name" value="BFN_dom"/>
    <property type="match status" value="1"/>
</dbReference>
<dbReference type="FunCoup" id="A0A1Q3CEB7">
    <property type="interactions" value="21"/>
</dbReference>
<dbReference type="STRING" id="3775.A0A1Q3CEB7"/>
<evidence type="ECO:0000259" key="4">
    <source>
        <dbReference type="PROSITE" id="PS51658"/>
    </source>
</evidence>
<accession>A0A1Q3CEB7</accession>
<name>A0A1Q3CEB7_CEPFO</name>
<dbReference type="GO" id="GO:0004518">
    <property type="term" value="F:nuclease activity"/>
    <property type="evidence" value="ECO:0007669"/>
    <property type="project" value="UniProtKB-UniRule"/>
</dbReference>
<organism evidence="5 6">
    <name type="scientific">Cephalotus follicularis</name>
    <name type="common">Albany pitcher plant</name>
    <dbReference type="NCBI Taxonomy" id="3775"/>
    <lineage>
        <taxon>Eukaryota</taxon>
        <taxon>Viridiplantae</taxon>
        <taxon>Streptophyta</taxon>
        <taxon>Embryophyta</taxon>
        <taxon>Tracheophyta</taxon>
        <taxon>Spermatophyta</taxon>
        <taxon>Magnoliopsida</taxon>
        <taxon>eudicotyledons</taxon>
        <taxon>Gunneridae</taxon>
        <taxon>Pentapetalae</taxon>
        <taxon>rosids</taxon>
        <taxon>fabids</taxon>
        <taxon>Oxalidales</taxon>
        <taxon>Cephalotaceae</taxon>
        <taxon>Cephalotus</taxon>
    </lineage>
</organism>
<dbReference type="PANTHER" id="PTHR15160">
    <property type="entry name" value="VON HIPPEL-LINDAU PROTEIN"/>
    <property type="match status" value="1"/>
</dbReference>
<comment type="caution">
    <text evidence="5">The sequence shown here is derived from an EMBL/GenBank/DDBJ whole genome shotgun (WGS) entry which is preliminary data.</text>
</comment>
<dbReference type="GO" id="GO:0005634">
    <property type="term" value="C:nucleus"/>
    <property type="evidence" value="ECO:0007669"/>
    <property type="project" value="TreeGrafter"/>
</dbReference>
<comment type="function">
    <text evidence="3">Bifunctional nuclease with both RNase and DNase activities. Involved in basal defense response. Participates in abscisic acid-derived callose deposition following infection by a necrotrophic pathogen.</text>
</comment>
<dbReference type="Gene3D" id="3.10.690.10">
    <property type="entry name" value="Bifunctional nuclease domain"/>
    <property type="match status" value="1"/>
</dbReference>
<protein>
    <submittedName>
        <fullName evidence="5">DNase-RNase domain-containing protein</fullName>
    </submittedName>
</protein>
<evidence type="ECO:0000313" key="6">
    <source>
        <dbReference type="Proteomes" id="UP000187406"/>
    </source>
</evidence>
<dbReference type="AlphaFoldDB" id="A0A1Q3CEB7"/>
<dbReference type="InParanoid" id="A0A1Q3CEB7"/>
<sequence>MLRAQFDVRAVPVFGVVSDQRNVTTPSSITNSLSLSSCRFSIRLGSKSKRCRAAHFVLVSCKSSSSRSTNDHDHDHDREYLLASLLVSETTWHYRMRRQGFREEMRWQSSSQLLPFNVQARESRPDLRSVAQGILRRFQNPTIFLKISCDGDFLLPIVVGEFSIERLIDSLRGNDNGDCPDQFEFVKNVVQHLGYEVKMVRITERVLNTYFAKLYFSKPGKNDILSVDVRPSDAINVANRCKAPIYVSKQIVLADAIRIGYGMGRARDTKSIYDVTLDSAIEGPDLLTEELNVVKNLNLAVKEERYDDAVMWRDRLTRLRKSTNDH</sequence>
<dbReference type="EMBL" id="BDDD01001829">
    <property type="protein sequence ID" value="GAV78580.1"/>
    <property type="molecule type" value="Genomic_DNA"/>
</dbReference>
<dbReference type="Proteomes" id="UP000187406">
    <property type="component" value="Unassembled WGS sequence"/>
</dbReference>
<keyword evidence="2" id="KW-0378">Hydrolase</keyword>
<comment type="similarity">
    <text evidence="1">Belongs to the bifunctional nuclease family.</text>
</comment>
<keyword evidence="6" id="KW-1185">Reference proteome</keyword>
<evidence type="ECO:0000256" key="3">
    <source>
        <dbReference type="ARBA" id="ARBA00025428"/>
    </source>
</evidence>
<feature type="domain" description="BFN" evidence="4">
    <location>
        <begin position="122"/>
        <end position="259"/>
    </location>
</feature>
<dbReference type="InterPro" id="IPR036104">
    <property type="entry name" value="BFN_sf"/>
</dbReference>
<evidence type="ECO:0000313" key="5">
    <source>
        <dbReference type="EMBL" id="GAV78580.1"/>
    </source>
</evidence>
<dbReference type="PROSITE" id="PS51658">
    <property type="entry name" value="BFN"/>
    <property type="match status" value="1"/>
</dbReference>
<proteinExistence type="inferred from homology"/>
<keyword evidence="2" id="KW-0540">Nuclease</keyword>